<accession>A0A2G5UX17</accession>
<keyword evidence="3 9" id="KW-0812">Transmembrane</keyword>
<feature type="transmembrane region" description="Helical" evidence="9">
    <location>
        <begin position="45"/>
        <end position="68"/>
    </location>
</feature>
<dbReference type="AlphaFoldDB" id="A0A2G5UX17"/>
<keyword evidence="6 9" id="KW-0472">Membrane</keyword>
<evidence type="ECO:0000256" key="6">
    <source>
        <dbReference type="ARBA" id="ARBA00023136"/>
    </source>
</evidence>
<comment type="subcellular location">
    <subcellularLocation>
        <location evidence="1">Cell membrane</location>
        <topology evidence="1">Multi-pass membrane protein</topology>
    </subcellularLocation>
</comment>
<organism evidence="11 12">
    <name type="scientific">Caenorhabditis nigoni</name>
    <dbReference type="NCBI Taxonomy" id="1611254"/>
    <lineage>
        <taxon>Eukaryota</taxon>
        <taxon>Metazoa</taxon>
        <taxon>Ecdysozoa</taxon>
        <taxon>Nematoda</taxon>
        <taxon>Chromadorea</taxon>
        <taxon>Rhabditida</taxon>
        <taxon>Rhabditina</taxon>
        <taxon>Rhabditomorpha</taxon>
        <taxon>Rhabditoidea</taxon>
        <taxon>Rhabditidae</taxon>
        <taxon>Peloderinae</taxon>
        <taxon>Caenorhabditis</taxon>
    </lineage>
</organism>
<dbReference type="InterPro" id="IPR050569">
    <property type="entry name" value="TAAR"/>
</dbReference>
<dbReference type="STRING" id="1611254.A0A2G5UX17"/>
<dbReference type="GO" id="GO:0004930">
    <property type="term" value="F:G protein-coupled receptor activity"/>
    <property type="evidence" value="ECO:0007669"/>
    <property type="project" value="UniProtKB-KW"/>
</dbReference>
<protein>
    <recommendedName>
        <fullName evidence="10">G-protein coupled receptors family 1 profile domain-containing protein</fullName>
    </recommendedName>
</protein>
<evidence type="ECO:0000313" key="11">
    <source>
        <dbReference type="EMBL" id="PIC43776.1"/>
    </source>
</evidence>
<evidence type="ECO:0000256" key="7">
    <source>
        <dbReference type="ARBA" id="ARBA00023170"/>
    </source>
</evidence>
<comment type="caution">
    <text evidence="11">The sequence shown here is derived from an EMBL/GenBank/DDBJ whole genome shotgun (WGS) entry which is preliminary data.</text>
</comment>
<evidence type="ECO:0000256" key="8">
    <source>
        <dbReference type="ARBA" id="ARBA00023224"/>
    </source>
</evidence>
<keyword evidence="4 9" id="KW-1133">Transmembrane helix</keyword>
<proteinExistence type="predicted"/>
<dbReference type="PANTHER" id="PTHR24249">
    <property type="entry name" value="HISTAMINE RECEPTOR-RELATED G-PROTEIN COUPLED RECEPTOR"/>
    <property type="match status" value="1"/>
</dbReference>
<evidence type="ECO:0000256" key="1">
    <source>
        <dbReference type="ARBA" id="ARBA00004651"/>
    </source>
</evidence>
<dbReference type="GO" id="GO:0005886">
    <property type="term" value="C:plasma membrane"/>
    <property type="evidence" value="ECO:0007669"/>
    <property type="project" value="UniProtKB-SubCell"/>
</dbReference>
<keyword evidence="7" id="KW-0675">Receptor</keyword>
<keyword evidence="8" id="KW-0807">Transducer</keyword>
<evidence type="ECO:0000256" key="9">
    <source>
        <dbReference type="SAM" id="Phobius"/>
    </source>
</evidence>
<dbReference type="Proteomes" id="UP000230233">
    <property type="component" value="Chromosome II"/>
</dbReference>
<evidence type="ECO:0000256" key="3">
    <source>
        <dbReference type="ARBA" id="ARBA00022692"/>
    </source>
</evidence>
<gene>
    <name evidence="11" type="primary">Cni-C01F1.4</name>
    <name evidence="11" type="synonym">Cnig_chr_II.g4387</name>
    <name evidence="11" type="ORF">B9Z55_004387</name>
</gene>
<keyword evidence="12" id="KW-1185">Reference proteome</keyword>
<evidence type="ECO:0000313" key="12">
    <source>
        <dbReference type="Proteomes" id="UP000230233"/>
    </source>
</evidence>
<dbReference type="InterPro" id="IPR017452">
    <property type="entry name" value="GPCR_Rhodpsn_7TM"/>
</dbReference>
<feature type="transmembrane region" description="Helical" evidence="9">
    <location>
        <begin position="161"/>
        <end position="182"/>
    </location>
</feature>
<dbReference type="PANTHER" id="PTHR24249:SF418">
    <property type="entry name" value="G-PROTEIN COUPLED RECEPTORS FAMILY 1 PROFILE DOMAIN-CONTAINING PROTEIN"/>
    <property type="match status" value="1"/>
</dbReference>
<dbReference type="InterPro" id="IPR000276">
    <property type="entry name" value="GPCR_Rhodpsn"/>
</dbReference>
<dbReference type="EMBL" id="PDUG01000002">
    <property type="protein sequence ID" value="PIC43776.1"/>
    <property type="molecule type" value="Genomic_DNA"/>
</dbReference>
<keyword evidence="5" id="KW-0297">G-protein coupled receptor</keyword>
<feature type="transmembrane region" description="Helical" evidence="9">
    <location>
        <begin position="122"/>
        <end position="140"/>
    </location>
</feature>
<feature type="transmembrane region" description="Helical" evidence="9">
    <location>
        <begin position="254"/>
        <end position="277"/>
    </location>
</feature>
<dbReference type="SUPFAM" id="SSF81321">
    <property type="entry name" value="Family A G protein-coupled receptor-like"/>
    <property type="match status" value="1"/>
</dbReference>
<dbReference type="Gene3D" id="1.20.1070.10">
    <property type="entry name" value="Rhodopsin 7-helix transmembrane proteins"/>
    <property type="match status" value="1"/>
</dbReference>
<evidence type="ECO:0000256" key="2">
    <source>
        <dbReference type="ARBA" id="ARBA00022475"/>
    </source>
</evidence>
<evidence type="ECO:0000256" key="4">
    <source>
        <dbReference type="ARBA" id="ARBA00022989"/>
    </source>
</evidence>
<reference evidence="12" key="1">
    <citation type="submission" date="2017-10" db="EMBL/GenBank/DDBJ databases">
        <title>Rapid genome shrinkage in a self-fertile nematode reveals novel sperm competition proteins.</title>
        <authorList>
            <person name="Yin D."/>
            <person name="Schwarz E.M."/>
            <person name="Thomas C.G."/>
            <person name="Felde R.L."/>
            <person name="Korf I.F."/>
            <person name="Cutter A.D."/>
            <person name="Schartner C.M."/>
            <person name="Ralston E.J."/>
            <person name="Meyer B.J."/>
            <person name="Haag E.S."/>
        </authorList>
    </citation>
    <scope>NUCLEOTIDE SEQUENCE [LARGE SCALE GENOMIC DNA]</scope>
    <source>
        <strain evidence="12">JU1422</strain>
    </source>
</reference>
<evidence type="ECO:0000256" key="5">
    <source>
        <dbReference type="ARBA" id="ARBA00023040"/>
    </source>
</evidence>
<name>A0A2G5UX17_9PELO</name>
<evidence type="ECO:0000259" key="10">
    <source>
        <dbReference type="PROSITE" id="PS50262"/>
    </source>
</evidence>
<dbReference type="CDD" id="cd00637">
    <property type="entry name" value="7tm_classA_rhodopsin-like"/>
    <property type="match status" value="1"/>
</dbReference>
<feature type="transmembrane region" description="Helical" evidence="9">
    <location>
        <begin position="80"/>
        <end position="102"/>
    </location>
</feature>
<feature type="transmembrane region" description="Helical" evidence="9">
    <location>
        <begin position="202"/>
        <end position="224"/>
    </location>
</feature>
<feature type="transmembrane region" description="Helical" evidence="9">
    <location>
        <begin position="289"/>
        <end position="308"/>
    </location>
</feature>
<dbReference type="PROSITE" id="PS50262">
    <property type="entry name" value="G_PROTEIN_RECEP_F1_2"/>
    <property type="match status" value="1"/>
</dbReference>
<dbReference type="Pfam" id="PF00001">
    <property type="entry name" value="7tm_1"/>
    <property type="match status" value="1"/>
</dbReference>
<dbReference type="OrthoDB" id="9894375at2759"/>
<keyword evidence="2" id="KW-1003">Cell membrane</keyword>
<sequence>MIFRRLRIFFFLQFFGNCQNPQRPKPKPSPTMDQTIKYFLYEICIPSIIILCVIAAGLNIMVFISRGYCKMKSASLELTYSLALSDTWTSIVIGVSLFWNSYKPVVLQIPHQSFCFPLTLEAFRTGGLLTGIFHLVALAFTHYMTIKRPFDHQKVLPIRTIHIMMLFMWATPPLALMIYFASWKGQGYQNEKCMGIAFYENFFFRAAISLIIIILIITTTIFYIKMLQKITEVRNKTAANNAAPGASARGRRTVITAVLIFGTFLIGWMPASIMYILTAEDMPLYKKQSVYITIMSIVVLVNIMGKTLTNPIIYATRIPEIHQFVFQKLLWRLIPGKWSPNNANNASSLRRQSEMEPLRMTAAPRCSNPNTHSVML</sequence>
<feature type="domain" description="G-protein coupled receptors family 1 profile" evidence="10">
    <location>
        <begin position="55"/>
        <end position="314"/>
    </location>
</feature>